<name>A0A1W1DXX3_9ZZZZ</name>
<dbReference type="AlphaFoldDB" id="A0A1W1DXX3"/>
<evidence type="ECO:0000256" key="1">
    <source>
        <dbReference type="SAM" id="Phobius"/>
    </source>
</evidence>
<proteinExistence type="predicted"/>
<dbReference type="EMBL" id="FPHX01000282">
    <property type="protein sequence ID" value="SFV86467.1"/>
    <property type="molecule type" value="Genomic_DNA"/>
</dbReference>
<sequence>MKKIIISILTLLLFTSAYAEVAMNKADILSQWDKKVVTMVNSGGKMVSFKVSNNEISHIVNKNTPNTNIFFGDNGKLCIEYEQWDDCQWVIKKSGHFGFGGFNHEGDIIILSNYLGEAIRAHKRKQMPIFNEDKKKFEWSLKSLAPIAYIGVLLFLFILIITKFTKLWLKKNLI</sequence>
<feature type="transmembrane region" description="Helical" evidence="1">
    <location>
        <begin position="147"/>
        <end position="169"/>
    </location>
</feature>
<keyword evidence="1" id="KW-0812">Transmembrane</keyword>
<gene>
    <name evidence="2" type="ORF">MNB_SUP05-9-687</name>
</gene>
<accession>A0A1W1DXX3</accession>
<organism evidence="2">
    <name type="scientific">hydrothermal vent metagenome</name>
    <dbReference type="NCBI Taxonomy" id="652676"/>
    <lineage>
        <taxon>unclassified sequences</taxon>
        <taxon>metagenomes</taxon>
        <taxon>ecological metagenomes</taxon>
    </lineage>
</organism>
<reference evidence="2" key="1">
    <citation type="submission" date="2016-10" db="EMBL/GenBank/DDBJ databases">
        <authorList>
            <person name="de Groot N.N."/>
        </authorList>
    </citation>
    <scope>NUCLEOTIDE SEQUENCE</scope>
</reference>
<keyword evidence="1" id="KW-1133">Transmembrane helix</keyword>
<evidence type="ECO:0000313" key="2">
    <source>
        <dbReference type="EMBL" id="SFV86467.1"/>
    </source>
</evidence>
<protein>
    <submittedName>
        <fullName evidence="2">Uncharacterized protein</fullName>
    </submittedName>
</protein>
<keyword evidence="1" id="KW-0472">Membrane</keyword>